<sequence>MKKFATVTVAGQKLELDAPGLKIHRKVGREPYVIWNAPPLALAAGFLPKSVRLHPNWNDPSDFERIAAACRDMQQKALTWLTGGEVHATVPIPGSLGALVDLYQTANDSPLRQVKASTEATYRRWLKLLSPFVATPLAEIDRVLLMEWFTELGTPVAADASPRDRRASSGIQILRLLFRFGAGANVDPCVHLFELAMDREFDMKVARREPMTYELASRFIDYALSVGEARIALAQACQSELGLRQAEVIGEWTPIGNASEVGPGDIIFQRQRWGGGLTFEMLDGQRLVRGSDEAELIGDLRECPLVELCLLAIAERRGPFVVRGDGRPFDRFTFSRHWRAVATAAGIPPDVWNMDSRRTAGGC</sequence>
<feature type="domain" description="Core-binding (CB)" evidence="3">
    <location>
        <begin position="94"/>
        <end position="182"/>
    </location>
</feature>
<reference evidence="5" key="1">
    <citation type="journal article" date="2019" name="Int. J. Syst. Evol. Microbiol.">
        <title>The Global Catalogue of Microorganisms (GCM) 10K type strain sequencing project: providing services to taxonomists for standard genome sequencing and annotation.</title>
        <authorList>
            <consortium name="The Broad Institute Genomics Platform"/>
            <consortium name="The Broad Institute Genome Sequencing Center for Infectious Disease"/>
            <person name="Wu L."/>
            <person name="Ma J."/>
        </authorList>
    </citation>
    <scope>NUCLEOTIDE SEQUENCE [LARGE SCALE GENOMIC DNA]</scope>
    <source>
        <strain evidence="5">KACC 12633</strain>
    </source>
</reference>
<protein>
    <recommendedName>
        <fullName evidence="3">Core-binding (CB) domain-containing protein</fullName>
    </recommendedName>
</protein>
<evidence type="ECO:0000313" key="4">
    <source>
        <dbReference type="EMBL" id="MFC5517681.1"/>
    </source>
</evidence>
<dbReference type="InterPro" id="IPR044068">
    <property type="entry name" value="CB"/>
</dbReference>
<keyword evidence="2" id="KW-0238">DNA-binding</keyword>
<organism evidence="4 5">
    <name type="scientific">Kaistia terrae</name>
    <dbReference type="NCBI Taxonomy" id="537017"/>
    <lineage>
        <taxon>Bacteria</taxon>
        <taxon>Pseudomonadati</taxon>
        <taxon>Pseudomonadota</taxon>
        <taxon>Alphaproteobacteria</taxon>
        <taxon>Hyphomicrobiales</taxon>
        <taxon>Kaistiaceae</taxon>
        <taxon>Kaistia</taxon>
    </lineage>
</organism>
<dbReference type="SUPFAM" id="SSF56349">
    <property type="entry name" value="DNA breaking-rejoining enzymes"/>
    <property type="match status" value="1"/>
</dbReference>
<evidence type="ECO:0000259" key="3">
    <source>
        <dbReference type="PROSITE" id="PS51900"/>
    </source>
</evidence>
<gene>
    <name evidence="4" type="ORF">ACFPP9_18025</name>
</gene>
<comment type="caution">
    <text evidence="4">The sequence shown here is derived from an EMBL/GenBank/DDBJ whole genome shotgun (WGS) entry which is preliminary data.</text>
</comment>
<accession>A0ABW0PYJ5</accession>
<keyword evidence="5" id="KW-1185">Reference proteome</keyword>
<dbReference type="RefSeq" id="WP_266345079.1">
    <property type="nucleotide sequence ID" value="NZ_JAPKNH010000007.1"/>
</dbReference>
<name>A0ABW0PYJ5_9HYPH</name>
<proteinExistence type="predicted"/>
<keyword evidence="1" id="KW-0229">DNA integration</keyword>
<evidence type="ECO:0000313" key="5">
    <source>
        <dbReference type="Proteomes" id="UP001596150"/>
    </source>
</evidence>
<evidence type="ECO:0000256" key="2">
    <source>
        <dbReference type="PROSITE-ProRule" id="PRU01248"/>
    </source>
</evidence>
<dbReference type="Proteomes" id="UP001596150">
    <property type="component" value="Unassembled WGS sequence"/>
</dbReference>
<dbReference type="PROSITE" id="PS51900">
    <property type="entry name" value="CB"/>
    <property type="match status" value="1"/>
</dbReference>
<dbReference type="EMBL" id="JBHSML010000012">
    <property type="protein sequence ID" value="MFC5517681.1"/>
    <property type="molecule type" value="Genomic_DNA"/>
</dbReference>
<evidence type="ECO:0000256" key="1">
    <source>
        <dbReference type="ARBA" id="ARBA00022908"/>
    </source>
</evidence>
<dbReference type="InterPro" id="IPR011010">
    <property type="entry name" value="DNA_brk_join_enz"/>
</dbReference>